<organism evidence="13 14">
    <name type="scientific">Lasius niger</name>
    <name type="common">Black garden ant</name>
    <dbReference type="NCBI Taxonomy" id="67767"/>
    <lineage>
        <taxon>Eukaryota</taxon>
        <taxon>Metazoa</taxon>
        <taxon>Ecdysozoa</taxon>
        <taxon>Arthropoda</taxon>
        <taxon>Hexapoda</taxon>
        <taxon>Insecta</taxon>
        <taxon>Pterygota</taxon>
        <taxon>Neoptera</taxon>
        <taxon>Endopterygota</taxon>
        <taxon>Hymenoptera</taxon>
        <taxon>Apocrita</taxon>
        <taxon>Aculeata</taxon>
        <taxon>Formicoidea</taxon>
        <taxon>Formicidae</taxon>
        <taxon>Formicinae</taxon>
        <taxon>Lasius</taxon>
        <taxon>Lasius</taxon>
    </lineage>
</organism>
<dbReference type="FunFam" id="1.10.287.4280:FF:000001">
    <property type="entry name" value="transcription factor COE1 isoform X2"/>
    <property type="match status" value="1"/>
</dbReference>
<feature type="compositionally biased region" description="Gly residues" evidence="11">
    <location>
        <begin position="155"/>
        <end position="168"/>
    </location>
</feature>
<evidence type="ECO:0000256" key="9">
    <source>
        <dbReference type="ARBA" id="ARBA00023242"/>
    </source>
</evidence>
<dbReference type="GO" id="GO:0006355">
    <property type="term" value="P:regulation of DNA-templated transcription"/>
    <property type="evidence" value="ECO:0007669"/>
    <property type="project" value="InterPro"/>
</dbReference>
<dbReference type="InterPro" id="IPR003523">
    <property type="entry name" value="Transcription_factor_COE"/>
</dbReference>
<evidence type="ECO:0000313" key="13">
    <source>
        <dbReference type="EMBL" id="KMQ92008.1"/>
    </source>
</evidence>
<evidence type="ECO:0000256" key="6">
    <source>
        <dbReference type="ARBA" id="ARBA00023015"/>
    </source>
</evidence>
<keyword evidence="10" id="KW-0217">Developmental protein</keyword>
<evidence type="ECO:0000256" key="10">
    <source>
        <dbReference type="RuleBase" id="RU004489"/>
    </source>
</evidence>
<dbReference type="EMBL" id="LBMM01004900">
    <property type="protein sequence ID" value="KMQ92008.1"/>
    <property type="molecule type" value="Genomic_DNA"/>
</dbReference>
<feature type="domain" description="Transcription factor COE helix-loop-helix" evidence="12">
    <location>
        <begin position="46"/>
        <end position="89"/>
    </location>
</feature>
<protein>
    <submittedName>
        <fullName evidence="13">Transcription factor collier-like protein</fullName>
    </submittedName>
</protein>
<dbReference type="PANTHER" id="PTHR10747">
    <property type="entry name" value="TRANSCRIPTION FACTOR COE FAMILY MEMBER"/>
    <property type="match status" value="1"/>
</dbReference>
<dbReference type="AlphaFoldDB" id="A0A0J7KNR9"/>
<evidence type="ECO:0000256" key="4">
    <source>
        <dbReference type="ARBA" id="ARBA00022771"/>
    </source>
</evidence>
<dbReference type="PaxDb" id="67767-A0A0J7KNR9"/>
<comment type="similarity">
    <text evidence="2 10">Belongs to the COE family.</text>
</comment>
<keyword evidence="3 10" id="KW-0479">Metal-binding</keyword>
<reference evidence="13 14" key="1">
    <citation type="submission" date="2015-04" db="EMBL/GenBank/DDBJ databases">
        <title>Lasius niger genome sequencing.</title>
        <authorList>
            <person name="Konorov E.A."/>
            <person name="Nikitin M.A."/>
            <person name="Kirill M.V."/>
            <person name="Chang P."/>
        </authorList>
    </citation>
    <scope>NUCLEOTIDE SEQUENCE [LARGE SCALE GENOMIC DNA]</scope>
    <source>
        <tissue evidence="13">Whole</tissue>
    </source>
</reference>
<gene>
    <name evidence="13" type="ORF">RF55_8062</name>
</gene>
<comment type="caution">
    <text evidence="13">The sequence shown here is derived from an EMBL/GenBank/DDBJ whole genome shotgun (WGS) entry which is preliminary data.</text>
</comment>
<dbReference type="InterPro" id="IPR013783">
    <property type="entry name" value="Ig-like_fold"/>
</dbReference>
<keyword evidence="8 10" id="KW-0804">Transcription</keyword>
<keyword evidence="5 10" id="KW-0862">Zinc</keyword>
<sequence>MKFITAHAIKVQAPARQIPGVVDVTLHYKSKQFCKGAPGRFVYVSVNEPTIDYGFQRLQKLVPRHPGDPEKLPKEIVLKRAADLAEAIYSMPKGGNMGITGAPRSPGSVHAPAPPTSSSATFNSYTGQLAVTVQENGSAAKWTDDGSSVTTGAAADGGGGGGGGGSGSSVGANVGSTDAYRQSSSASPRGVVTGGGYCGSSASTPHSHSTNGSYSVANPYTGSPTLYTSPHEQYGIFYTSGDGSAFAPVVRPPTTSVPPHCGHVTGLGEVVGSPFNMNPFMLPTCNQGYSAAASPLLSSNGK</sequence>
<feature type="region of interest" description="Disordered" evidence="11">
    <location>
        <begin position="99"/>
        <end position="122"/>
    </location>
</feature>
<keyword evidence="4 10" id="KW-0863">Zinc-finger</keyword>
<keyword evidence="14" id="KW-1185">Reference proteome</keyword>
<dbReference type="Proteomes" id="UP000036403">
    <property type="component" value="Unassembled WGS sequence"/>
</dbReference>
<keyword evidence="9 10" id="KW-0539">Nucleus</keyword>
<evidence type="ECO:0000256" key="2">
    <source>
        <dbReference type="ARBA" id="ARBA00010340"/>
    </source>
</evidence>
<keyword evidence="6 10" id="KW-0805">Transcription regulation</keyword>
<dbReference type="OrthoDB" id="25246at2759"/>
<name>A0A0J7KNR9_LASNI</name>
<evidence type="ECO:0000256" key="8">
    <source>
        <dbReference type="ARBA" id="ARBA00023163"/>
    </source>
</evidence>
<evidence type="ECO:0000256" key="3">
    <source>
        <dbReference type="ARBA" id="ARBA00022723"/>
    </source>
</evidence>
<evidence type="ECO:0000259" key="12">
    <source>
        <dbReference type="Pfam" id="PF16423"/>
    </source>
</evidence>
<evidence type="ECO:0000313" key="14">
    <source>
        <dbReference type="Proteomes" id="UP000036403"/>
    </source>
</evidence>
<dbReference type="STRING" id="67767.A0A0J7KNR9"/>
<dbReference type="Pfam" id="PF16423">
    <property type="entry name" value="COE1_HLH"/>
    <property type="match status" value="1"/>
</dbReference>
<dbReference type="Gene3D" id="2.60.40.10">
    <property type="entry name" value="Immunoglobulins"/>
    <property type="match status" value="1"/>
</dbReference>
<proteinExistence type="inferred from homology"/>
<evidence type="ECO:0000256" key="7">
    <source>
        <dbReference type="ARBA" id="ARBA00023125"/>
    </source>
</evidence>
<feature type="region of interest" description="Disordered" evidence="11">
    <location>
        <begin position="136"/>
        <end position="192"/>
    </location>
</feature>
<evidence type="ECO:0000256" key="11">
    <source>
        <dbReference type="SAM" id="MobiDB-lite"/>
    </source>
</evidence>
<dbReference type="Gene3D" id="1.10.287.4280">
    <property type="match status" value="1"/>
</dbReference>
<accession>A0A0J7KNR9</accession>
<dbReference type="GO" id="GO:0003677">
    <property type="term" value="F:DNA binding"/>
    <property type="evidence" value="ECO:0007669"/>
    <property type="project" value="UniProtKB-KW"/>
</dbReference>
<evidence type="ECO:0000256" key="5">
    <source>
        <dbReference type="ARBA" id="ARBA00022833"/>
    </source>
</evidence>
<dbReference type="GO" id="GO:0008270">
    <property type="term" value="F:zinc ion binding"/>
    <property type="evidence" value="ECO:0007669"/>
    <property type="project" value="UniProtKB-KW"/>
</dbReference>
<evidence type="ECO:0000256" key="1">
    <source>
        <dbReference type="ARBA" id="ARBA00004123"/>
    </source>
</evidence>
<dbReference type="InterPro" id="IPR032201">
    <property type="entry name" value="COE_HLH"/>
</dbReference>
<dbReference type="GO" id="GO:0005634">
    <property type="term" value="C:nucleus"/>
    <property type="evidence" value="ECO:0007669"/>
    <property type="project" value="UniProtKB-SubCell"/>
</dbReference>
<comment type="subcellular location">
    <subcellularLocation>
        <location evidence="1 10">Nucleus</location>
    </subcellularLocation>
</comment>
<keyword evidence="7 10" id="KW-0238">DNA-binding</keyword>